<keyword evidence="2 6" id="KW-0732">Signal</keyword>
<dbReference type="Pfam" id="PF00639">
    <property type="entry name" value="Rotamase"/>
    <property type="match status" value="1"/>
</dbReference>
<dbReference type="InterPro" id="IPR046357">
    <property type="entry name" value="PPIase_dom_sf"/>
</dbReference>
<evidence type="ECO:0000256" key="4">
    <source>
        <dbReference type="ARBA" id="ARBA00031484"/>
    </source>
</evidence>
<dbReference type="Proteomes" id="UP000468591">
    <property type="component" value="Unassembled WGS sequence"/>
</dbReference>
<evidence type="ECO:0000313" key="9">
    <source>
        <dbReference type="Proteomes" id="UP000468591"/>
    </source>
</evidence>
<accession>A0A6P0C937</accession>
<proteinExistence type="predicted"/>
<keyword evidence="5" id="KW-0697">Rotamase</keyword>
<dbReference type="RefSeq" id="WP_164351724.1">
    <property type="nucleotide sequence ID" value="NZ_JAABNT010000001.1"/>
</dbReference>
<feature type="chain" id="PRO_5026979105" description="Parvulin-like PPIase" evidence="6">
    <location>
        <begin position="26"/>
        <end position="407"/>
    </location>
</feature>
<evidence type="ECO:0000256" key="3">
    <source>
        <dbReference type="ARBA" id="ARBA00030642"/>
    </source>
</evidence>
<organism evidence="8 9">
    <name type="scientific">Sulfitobacter sediminilitoris</name>
    <dbReference type="NCBI Taxonomy" id="2698830"/>
    <lineage>
        <taxon>Bacteria</taxon>
        <taxon>Pseudomonadati</taxon>
        <taxon>Pseudomonadota</taxon>
        <taxon>Alphaproteobacteria</taxon>
        <taxon>Rhodobacterales</taxon>
        <taxon>Roseobacteraceae</taxon>
        <taxon>Sulfitobacter</taxon>
    </lineage>
</organism>
<evidence type="ECO:0000259" key="7">
    <source>
        <dbReference type="PROSITE" id="PS50198"/>
    </source>
</evidence>
<dbReference type="EMBL" id="JAABNT010000001">
    <property type="protein sequence ID" value="NEK20864.1"/>
    <property type="molecule type" value="Genomic_DNA"/>
</dbReference>
<gene>
    <name evidence="8" type="ORF">GV827_00415</name>
</gene>
<dbReference type="PANTHER" id="PTHR47637:SF1">
    <property type="entry name" value="CHAPERONE SURA"/>
    <property type="match status" value="1"/>
</dbReference>
<name>A0A6P0C937_9RHOB</name>
<evidence type="ECO:0000256" key="2">
    <source>
        <dbReference type="ARBA" id="ARBA00022729"/>
    </source>
</evidence>
<dbReference type="InterPro" id="IPR000297">
    <property type="entry name" value="PPIase_PpiC"/>
</dbReference>
<dbReference type="SUPFAM" id="SSF54534">
    <property type="entry name" value="FKBP-like"/>
    <property type="match status" value="1"/>
</dbReference>
<feature type="domain" description="PpiC" evidence="7">
    <location>
        <begin position="165"/>
        <end position="261"/>
    </location>
</feature>
<dbReference type="InterPro" id="IPR050280">
    <property type="entry name" value="OMP_Chaperone_SurA"/>
</dbReference>
<feature type="signal peptide" evidence="6">
    <location>
        <begin position="1"/>
        <end position="25"/>
    </location>
</feature>
<reference evidence="8 9" key="1">
    <citation type="submission" date="2020-01" db="EMBL/GenBank/DDBJ databases">
        <title>Sulfitobacter sediminilitoris sp. nov., isolated from a tidal flat.</title>
        <authorList>
            <person name="Park S."/>
            <person name="Yoon J.-H."/>
        </authorList>
    </citation>
    <scope>NUCLEOTIDE SEQUENCE [LARGE SCALE GENOMIC DNA]</scope>
    <source>
        <strain evidence="8 9">JBTF-M27</strain>
    </source>
</reference>
<evidence type="ECO:0000256" key="6">
    <source>
        <dbReference type="SAM" id="SignalP"/>
    </source>
</evidence>
<dbReference type="Gene3D" id="1.10.4030.10">
    <property type="entry name" value="Porin chaperone SurA, peptide-binding domain"/>
    <property type="match status" value="1"/>
</dbReference>
<sequence length="407" mass="44168">MKLSATIRGLAVAGVMALTGQAALAQNLFAPVARVNDAVVTEFEVQQRQRFMQVLNAPGTDRDSIIETLIDDRLRSMAVADAGIELLPEGLQEGLEEFAARANLTTDEFVKALEQAGISRETFRDFVANSLGWRELIRGRYLSRVNVTEQEIDRALGNTRSSGKGIRLLLSEIIIPAPPQNAARVNALAERIAQSKSEAEFSRYAAQYSATASRGRGGRMPWTPLENLPPALHPILLELGPGDVTAPLPIPNAVALFQLRGIEETATPAREYSEIEYAAYYIPGGRSEAGLAAAAKVRAKVDVCDDLYGIAKGQPEEVLERGAKKPSEIPQDIAIELAKLDPGESSVALTRANGQTLVFLVLCKRTAAANAEATREDVVNALRQRKLQGYADLLMDQLRADARILMQ</sequence>
<dbReference type="SUPFAM" id="SSF109998">
    <property type="entry name" value="Triger factor/SurA peptide-binding domain-like"/>
    <property type="match status" value="1"/>
</dbReference>
<evidence type="ECO:0000313" key="8">
    <source>
        <dbReference type="EMBL" id="NEK20864.1"/>
    </source>
</evidence>
<dbReference type="PROSITE" id="PS50198">
    <property type="entry name" value="PPIC_PPIASE_2"/>
    <property type="match status" value="1"/>
</dbReference>
<keyword evidence="5 8" id="KW-0413">Isomerase</keyword>
<evidence type="ECO:0000256" key="1">
    <source>
        <dbReference type="ARBA" id="ARBA00018370"/>
    </source>
</evidence>
<comment type="caution">
    <text evidence="8">The sequence shown here is derived from an EMBL/GenBank/DDBJ whole genome shotgun (WGS) entry which is preliminary data.</text>
</comment>
<dbReference type="PANTHER" id="PTHR47637">
    <property type="entry name" value="CHAPERONE SURA"/>
    <property type="match status" value="1"/>
</dbReference>
<dbReference type="InterPro" id="IPR027304">
    <property type="entry name" value="Trigger_fact/SurA_dom_sf"/>
</dbReference>
<dbReference type="AlphaFoldDB" id="A0A6P0C937"/>
<dbReference type="Gene3D" id="3.10.50.40">
    <property type="match status" value="1"/>
</dbReference>
<protein>
    <recommendedName>
        <fullName evidence="1">Parvulin-like PPIase</fullName>
    </recommendedName>
    <alternativeName>
        <fullName evidence="3">Peptidyl-prolyl cis-trans isomerase plp</fullName>
    </alternativeName>
    <alternativeName>
        <fullName evidence="4">Rotamase plp</fullName>
    </alternativeName>
</protein>
<dbReference type="GO" id="GO:0003755">
    <property type="term" value="F:peptidyl-prolyl cis-trans isomerase activity"/>
    <property type="evidence" value="ECO:0007669"/>
    <property type="project" value="UniProtKB-KW"/>
</dbReference>
<keyword evidence="9" id="KW-1185">Reference proteome</keyword>
<evidence type="ECO:0000256" key="5">
    <source>
        <dbReference type="PROSITE-ProRule" id="PRU00278"/>
    </source>
</evidence>